<sequence length="78" mass="8442">MSTGKFIVVFKDNVSKADIDQYVSELNTSGGEVTNSYYSEGGILNGFAAKIPESFLTSRLQGNEVVDYIEPDGVVTTQ</sequence>
<dbReference type="eggNOG" id="ENOG502SBW1">
    <property type="taxonomic scope" value="Eukaryota"/>
</dbReference>
<keyword evidence="4" id="KW-1185">Reference proteome</keyword>
<reference evidence="3 4" key="1">
    <citation type="journal article" date="2010" name="Proc. Natl. Acad. Sci. U.S.A.">
        <title>Insights into evolution of multicellular fungi from the assembled chromosomes of the mushroom Coprinopsis cinerea (Coprinus cinereus).</title>
        <authorList>
            <person name="Stajich J.E."/>
            <person name="Wilke S.K."/>
            <person name="Ahren D."/>
            <person name="Au C.H."/>
            <person name="Birren B.W."/>
            <person name="Borodovsky M."/>
            <person name="Burns C."/>
            <person name="Canback B."/>
            <person name="Casselton L.A."/>
            <person name="Cheng C.K."/>
            <person name="Deng J."/>
            <person name="Dietrich F.S."/>
            <person name="Fargo D.C."/>
            <person name="Farman M.L."/>
            <person name="Gathman A.C."/>
            <person name="Goldberg J."/>
            <person name="Guigo R."/>
            <person name="Hoegger P.J."/>
            <person name="Hooker J.B."/>
            <person name="Huggins A."/>
            <person name="James T.Y."/>
            <person name="Kamada T."/>
            <person name="Kilaru S."/>
            <person name="Kodira C."/>
            <person name="Kues U."/>
            <person name="Kupfer D."/>
            <person name="Kwan H.S."/>
            <person name="Lomsadze A."/>
            <person name="Li W."/>
            <person name="Lilly W.W."/>
            <person name="Ma L.J."/>
            <person name="Mackey A.J."/>
            <person name="Manning G."/>
            <person name="Martin F."/>
            <person name="Muraguchi H."/>
            <person name="Natvig D.O."/>
            <person name="Palmerini H."/>
            <person name="Ramesh M.A."/>
            <person name="Rehmeyer C.J."/>
            <person name="Roe B.A."/>
            <person name="Shenoy N."/>
            <person name="Stanke M."/>
            <person name="Ter-Hovhannisyan V."/>
            <person name="Tunlid A."/>
            <person name="Velagapudi R."/>
            <person name="Vision T.J."/>
            <person name="Zeng Q."/>
            <person name="Zolan M.E."/>
            <person name="Pukkila P.J."/>
        </authorList>
    </citation>
    <scope>NUCLEOTIDE SEQUENCE [LARGE SCALE GENOMIC DNA]</scope>
    <source>
        <strain evidence="4">Okayama-7 / 130 / ATCC MYA-4618 / FGSC 9003</strain>
    </source>
</reference>
<dbReference type="InParanoid" id="A8NZR1"/>
<gene>
    <name evidence="3" type="ORF">CC1G_06934</name>
</gene>
<dbReference type="SUPFAM" id="SSF54897">
    <property type="entry name" value="Protease propeptides/inhibitors"/>
    <property type="match status" value="1"/>
</dbReference>
<evidence type="ECO:0000313" key="4">
    <source>
        <dbReference type="Proteomes" id="UP000001861"/>
    </source>
</evidence>
<dbReference type="KEGG" id="cci:CC1G_06934"/>
<protein>
    <recommendedName>
        <fullName evidence="2">Inhibitor I9 domain-containing protein</fullName>
    </recommendedName>
</protein>
<dbReference type="InterPro" id="IPR037045">
    <property type="entry name" value="S8pro/Inhibitor_I9_sf"/>
</dbReference>
<dbReference type="InterPro" id="IPR052471">
    <property type="entry name" value="PBI_I9"/>
</dbReference>
<evidence type="ECO:0000313" key="3">
    <source>
        <dbReference type="EMBL" id="EAU84072.1"/>
    </source>
</evidence>
<dbReference type="AlphaFoldDB" id="A8NZR1"/>
<dbReference type="EMBL" id="AACS02000006">
    <property type="protein sequence ID" value="EAU84072.1"/>
    <property type="molecule type" value="Genomic_DNA"/>
</dbReference>
<dbReference type="Pfam" id="PF05922">
    <property type="entry name" value="Inhibitor_I9"/>
    <property type="match status" value="1"/>
</dbReference>
<name>A8NZR1_COPC7</name>
<dbReference type="Proteomes" id="UP000001861">
    <property type="component" value="Unassembled WGS sequence"/>
</dbReference>
<accession>A8NZR1</accession>
<evidence type="ECO:0000259" key="2">
    <source>
        <dbReference type="Pfam" id="PF05922"/>
    </source>
</evidence>
<dbReference type="OrthoDB" id="5518345at2759"/>
<dbReference type="STRING" id="240176.A8NZR1"/>
<feature type="domain" description="Inhibitor I9" evidence="2">
    <location>
        <begin position="5"/>
        <end position="77"/>
    </location>
</feature>
<dbReference type="Gene3D" id="3.30.70.80">
    <property type="entry name" value="Peptidase S8 propeptide/proteinase inhibitor I9"/>
    <property type="match status" value="1"/>
</dbReference>
<dbReference type="InterPro" id="IPR010259">
    <property type="entry name" value="S8pro/Inhibitor_I9"/>
</dbReference>
<organism evidence="3 4">
    <name type="scientific">Coprinopsis cinerea (strain Okayama-7 / 130 / ATCC MYA-4618 / FGSC 9003)</name>
    <name type="common">Inky cap fungus</name>
    <name type="synonym">Hormographiella aspergillata</name>
    <dbReference type="NCBI Taxonomy" id="240176"/>
    <lineage>
        <taxon>Eukaryota</taxon>
        <taxon>Fungi</taxon>
        <taxon>Dikarya</taxon>
        <taxon>Basidiomycota</taxon>
        <taxon>Agaricomycotina</taxon>
        <taxon>Agaricomycetes</taxon>
        <taxon>Agaricomycetidae</taxon>
        <taxon>Agaricales</taxon>
        <taxon>Agaricineae</taxon>
        <taxon>Psathyrellaceae</taxon>
        <taxon>Coprinopsis</taxon>
    </lineage>
</organism>
<dbReference type="PANTHER" id="PTHR28288">
    <property type="entry name" value="PROTEASE B INHIBITOR 2"/>
    <property type="match status" value="1"/>
</dbReference>
<comment type="similarity">
    <text evidence="1">Belongs to the protease inhibitor I9 family.</text>
</comment>
<comment type="caution">
    <text evidence="3">The sequence shown here is derived from an EMBL/GenBank/DDBJ whole genome shotgun (WGS) entry which is preliminary data.</text>
</comment>
<dbReference type="PANTHER" id="PTHR28288:SF2">
    <property type="entry name" value="PROTEASE B INHIBITOR 2"/>
    <property type="match status" value="1"/>
</dbReference>
<dbReference type="RefSeq" id="XP_001837728.1">
    <property type="nucleotide sequence ID" value="XM_001837676.1"/>
</dbReference>
<evidence type="ECO:0000256" key="1">
    <source>
        <dbReference type="ARBA" id="ARBA00038069"/>
    </source>
</evidence>
<dbReference type="GeneID" id="6014290"/>
<proteinExistence type="inferred from homology"/>
<dbReference type="VEuPathDB" id="FungiDB:CC1G_06934"/>
<dbReference type="GO" id="GO:0042144">
    <property type="term" value="P:vacuole fusion, non-autophagic"/>
    <property type="evidence" value="ECO:0007669"/>
    <property type="project" value="TreeGrafter"/>
</dbReference>
<dbReference type="OMA" id="HEYGSTL"/>
<dbReference type="GO" id="GO:0004866">
    <property type="term" value="F:endopeptidase inhibitor activity"/>
    <property type="evidence" value="ECO:0007669"/>
    <property type="project" value="TreeGrafter"/>
</dbReference>